<name>U5QL69_GLOK1</name>
<reference evidence="3 4" key="1">
    <citation type="journal article" date="2013" name="PLoS ONE">
        <title>Cultivation and Complete Genome Sequencing of Gloeobacter kilaueensis sp. nov., from a Lava Cave in Kilauea Caldera, Hawai'i.</title>
        <authorList>
            <person name="Saw J.H."/>
            <person name="Schatz M."/>
            <person name="Brown M.V."/>
            <person name="Kunkel D.D."/>
            <person name="Foster J.S."/>
            <person name="Shick H."/>
            <person name="Christensen S."/>
            <person name="Hou S."/>
            <person name="Wan X."/>
            <person name="Donachie S.P."/>
        </authorList>
    </citation>
    <scope>NUCLEOTIDE SEQUENCE [LARGE SCALE GENOMIC DNA]</scope>
    <source>
        <strain evidence="4">JS</strain>
    </source>
</reference>
<evidence type="ECO:0000313" key="3">
    <source>
        <dbReference type="EMBL" id="AGY58324.1"/>
    </source>
</evidence>
<dbReference type="eggNOG" id="COG3837">
    <property type="taxonomic scope" value="Bacteria"/>
</dbReference>
<feature type="domain" description="Cupin type-2" evidence="2">
    <location>
        <begin position="41"/>
        <end position="112"/>
    </location>
</feature>
<dbReference type="STRING" id="1183438.GKIL_2078"/>
<dbReference type="Pfam" id="PF07883">
    <property type="entry name" value="Cupin_2"/>
    <property type="match status" value="1"/>
</dbReference>
<sequence>MQPVLNVSAAPVNRFIHGEYFECWMTELAEPLGSKSVGVNITRVPPGKAAFPLHHHHVNEEHFFILSGTGVLRFGDKTYPVGPNDYVLTPAGGPELAHQFVNTGDGDLVYLAMSSLLLPEVVGYPDSDKTSVRIATTGQESTRFFIRDSAKDGVGYWDGEDGQAVSALVQQARTDT</sequence>
<keyword evidence="4" id="KW-1185">Reference proteome</keyword>
<dbReference type="OrthoDB" id="9180677at2"/>
<dbReference type="InterPro" id="IPR013096">
    <property type="entry name" value="Cupin_2"/>
</dbReference>
<dbReference type="Gene3D" id="2.60.120.10">
    <property type="entry name" value="Jelly Rolls"/>
    <property type="match status" value="1"/>
</dbReference>
<dbReference type="EMBL" id="CP003587">
    <property type="protein sequence ID" value="AGY58324.1"/>
    <property type="molecule type" value="Genomic_DNA"/>
</dbReference>
<dbReference type="SUPFAM" id="SSF51182">
    <property type="entry name" value="RmlC-like cupins"/>
    <property type="match status" value="1"/>
</dbReference>
<dbReference type="KEGG" id="glj:GKIL_2078"/>
<gene>
    <name evidence="3" type="ORF">GKIL_2078</name>
</gene>
<evidence type="ECO:0000313" key="4">
    <source>
        <dbReference type="Proteomes" id="UP000017396"/>
    </source>
</evidence>
<dbReference type="PANTHER" id="PTHR35848">
    <property type="entry name" value="OXALATE-BINDING PROTEIN"/>
    <property type="match status" value="1"/>
</dbReference>
<dbReference type="AlphaFoldDB" id="U5QL69"/>
<dbReference type="Proteomes" id="UP000017396">
    <property type="component" value="Chromosome"/>
</dbReference>
<accession>U5QL69</accession>
<dbReference type="GO" id="GO:0046872">
    <property type="term" value="F:metal ion binding"/>
    <property type="evidence" value="ECO:0007669"/>
    <property type="project" value="UniProtKB-KW"/>
</dbReference>
<dbReference type="InterPro" id="IPR014710">
    <property type="entry name" value="RmlC-like_jellyroll"/>
</dbReference>
<proteinExistence type="predicted"/>
<organism evidence="3 4">
    <name type="scientific">Gloeobacter kilaueensis (strain ATCC BAA-2537 / CCAP 1431/1 / ULC 316 / JS1)</name>
    <dbReference type="NCBI Taxonomy" id="1183438"/>
    <lineage>
        <taxon>Bacteria</taxon>
        <taxon>Bacillati</taxon>
        <taxon>Cyanobacteriota</taxon>
        <taxon>Cyanophyceae</taxon>
        <taxon>Gloeobacterales</taxon>
        <taxon>Gloeobacteraceae</taxon>
        <taxon>Gloeobacter</taxon>
    </lineage>
</organism>
<dbReference type="InterPro" id="IPR051610">
    <property type="entry name" value="GPI/OXD"/>
</dbReference>
<dbReference type="CDD" id="cd02224">
    <property type="entry name" value="cupin_SPO2919-like"/>
    <property type="match status" value="1"/>
</dbReference>
<dbReference type="PANTHER" id="PTHR35848:SF6">
    <property type="entry name" value="CUPIN TYPE-2 DOMAIN-CONTAINING PROTEIN"/>
    <property type="match status" value="1"/>
</dbReference>
<keyword evidence="1" id="KW-0479">Metal-binding</keyword>
<evidence type="ECO:0000256" key="1">
    <source>
        <dbReference type="ARBA" id="ARBA00022723"/>
    </source>
</evidence>
<protein>
    <recommendedName>
        <fullName evidence="2">Cupin type-2 domain-containing protein</fullName>
    </recommendedName>
</protein>
<dbReference type="HOGENOM" id="CLU_119066_0_0_3"/>
<dbReference type="InterPro" id="IPR011051">
    <property type="entry name" value="RmlC_Cupin_sf"/>
</dbReference>
<evidence type="ECO:0000259" key="2">
    <source>
        <dbReference type="Pfam" id="PF07883"/>
    </source>
</evidence>
<dbReference type="RefSeq" id="WP_023173455.1">
    <property type="nucleotide sequence ID" value="NC_022600.1"/>
</dbReference>